<accession>A0A1K1Y822</accession>
<dbReference type="RefSeq" id="WP_072484699.1">
    <property type="nucleotide sequence ID" value="NZ_CP108276.1"/>
</dbReference>
<sequence>MDPDKDSARGLAQLQGYLLWSAEVEEARRRAARFTDELPWLTTAQREDVERVYTADRLAASQATLARISARATSLRGEYEARYRLLKARCVAAGVVFAGAVGGTCTALTLLTR</sequence>
<dbReference type="EMBL" id="FPJO01000004">
    <property type="protein sequence ID" value="SFX57396.1"/>
    <property type="molecule type" value="Genomic_DNA"/>
</dbReference>
<keyword evidence="1" id="KW-0472">Membrane</keyword>
<gene>
    <name evidence="2" type="ORF">SAMN02787144_1004127</name>
</gene>
<dbReference type="STRING" id="1893.SAMN02787144_1004127"/>
<organism evidence="2">
    <name type="scientific">Streptomyces atratus</name>
    <dbReference type="NCBI Taxonomy" id="1893"/>
    <lineage>
        <taxon>Bacteria</taxon>
        <taxon>Bacillati</taxon>
        <taxon>Actinomycetota</taxon>
        <taxon>Actinomycetes</taxon>
        <taxon>Kitasatosporales</taxon>
        <taxon>Streptomycetaceae</taxon>
        <taxon>Streptomyces</taxon>
    </lineage>
</organism>
<proteinExistence type="predicted"/>
<name>A0A1K1Y822_STRAR</name>
<dbReference type="AlphaFoldDB" id="A0A1K1Y822"/>
<dbReference type="OrthoDB" id="3855296at2"/>
<reference evidence="2" key="1">
    <citation type="submission" date="2016-11" db="EMBL/GenBank/DDBJ databases">
        <authorList>
            <person name="Jaros S."/>
            <person name="Januszkiewicz K."/>
            <person name="Wedrychowicz H."/>
        </authorList>
    </citation>
    <scope>NUCLEOTIDE SEQUENCE [LARGE SCALE GENOMIC DNA]</scope>
    <source>
        <strain evidence="2">OK807</strain>
    </source>
</reference>
<feature type="transmembrane region" description="Helical" evidence="1">
    <location>
        <begin position="90"/>
        <end position="111"/>
    </location>
</feature>
<evidence type="ECO:0000256" key="1">
    <source>
        <dbReference type="SAM" id="Phobius"/>
    </source>
</evidence>
<protein>
    <recommendedName>
        <fullName evidence="3">Cytochrome C oxidase subunit I</fullName>
    </recommendedName>
</protein>
<dbReference type="Proteomes" id="UP000181909">
    <property type="component" value="Unassembled WGS sequence"/>
</dbReference>
<keyword evidence="1" id="KW-0812">Transmembrane</keyword>
<keyword evidence="1" id="KW-1133">Transmembrane helix</keyword>
<evidence type="ECO:0000313" key="2">
    <source>
        <dbReference type="EMBL" id="SFX57396.1"/>
    </source>
</evidence>
<evidence type="ECO:0008006" key="3">
    <source>
        <dbReference type="Google" id="ProtNLM"/>
    </source>
</evidence>